<evidence type="ECO:0000313" key="2">
    <source>
        <dbReference type="EMBL" id="PVD33969.1"/>
    </source>
</evidence>
<feature type="compositionally biased region" description="Polar residues" evidence="1">
    <location>
        <begin position="8"/>
        <end position="22"/>
    </location>
</feature>
<name>A0A2T7PKL3_POMCA</name>
<dbReference type="AlphaFoldDB" id="A0A2T7PKL3"/>
<dbReference type="EMBL" id="PZQS01000003">
    <property type="protein sequence ID" value="PVD33969.1"/>
    <property type="molecule type" value="Genomic_DNA"/>
</dbReference>
<dbReference type="STRING" id="400727.A0A2T7PKL3"/>
<feature type="region of interest" description="Disordered" evidence="1">
    <location>
        <begin position="1"/>
        <end position="33"/>
    </location>
</feature>
<dbReference type="Proteomes" id="UP000245119">
    <property type="component" value="Linkage Group LG3"/>
</dbReference>
<evidence type="ECO:0000256" key="1">
    <source>
        <dbReference type="SAM" id="MobiDB-lite"/>
    </source>
</evidence>
<feature type="compositionally biased region" description="Basic and acidic residues" evidence="1">
    <location>
        <begin position="118"/>
        <end position="130"/>
    </location>
</feature>
<feature type="compositionally biased region" description="Polar residues" evidence="1">
    <location>
        <begin position="622"/>
        <end position="635"/>
    </location>
</feature>
<feature type="compositionally biased region" description="Polar residues" evidence="1">
    <location>
        <begin position="105"/>
        <end position="116"/>
    </location>
</feature>
<feature type="compositionally biased region" description="Low complexity" evidence="1">
    <location>
        <begin position="293"/>
        <end position="311"/>
    </location>
</feature>
<feature type="compositionally biased region" description="Low complexity" evidence="1">
    <location>
        <begin position="259"/>
        <end position="272"/>
    </location>
</feature>
<feature type="region of interest" description="Disordered" evidence="1">
    <location>
        <begin position="208"/>
        <end position="241"/>
    </location>
</feature>
<feature type="region of interest" description="Disordered" evidence="1">
    <location>
        <begin position="689"/>
        <end position="708"/>
    </location>
</feature>
<organism evidence="2 3">
    <name type="scientific">Pomacea canaliculata</name>
    <name type="common">Golden apple snail</name>
    <dbReference type="NCBI Taxonomy" id="400727"/>
    <lineage>
        <taxon>Eukaryota</taxon>
        <taxon>Metazoa</taxon>
        <taxon>Spiralia</taxon>
        <taxon>Lophotrochozoa</taxon>
        <taxon>Mollusca</taxon>
        <taxon>Gastropoda</taxon>
        <taxon>Caenogastropoda</taxon>
        <taxon>Architaenioglossa</taxon>
        <taxon>Ampullarioidea</taxon>
        <taxon>Ampullariidae</taxon>
        <taxon>Pomacea</taxon>
    </lineage>
</organism>
<evidence type="ECO:0000313" key="3">
    <source>
        <dbReference type="Proteomes" id="UP000245119"/>
    </source>
</evidence>
<proteinExistence type="predicted"/>
<feature type="compositionally biased region" description="Basic and acidic residues" evidence="1">
    <location>
        <begin position="23"/>
        <end position="32"/>
    </location>
</feature>
<feature type="region of interest" description="Disordered" evidence="1">
    <location>
        <begin position="105"/>
        <end position="159"/>
    </location>
</feature>
<gene>
    <name evidence="2" type="ORF">C0Q70_05231</name>
</gene>
<protein>
    <submittedName>
        <fullName evidence="2">Uncharacterized protein</fullName>
    </submittedName>
</protein>
<keyword evidence="3" id="KW-1185">Reference proteome</keyword>
<feature type="region of interest" description="Disordered" evidence="1">
    <location>
        <begin position="253"/>
        <end position="318"/>
    </location>
</feature>
<feature type="region of interest" description="Disordered" evidence="1">
    <location>
        <begin position="577"/>
        <end position="684"/>
    </location>
</feature>
<sequence length="708" mass="76810">MFTVSHARVTTESQPSHTWMRQESAEVSKTEDVSGIVSTFSPVVLSTKVTQEESDQTAPAVTDDPTKVIDMDKMASEVGAPEVTRDSEEWNVTDVTRKPRISQATADAVHTSTPYDVSTEKTHAQTHETEMTATSERQEEESVESQTSPSPALTSVDPYVTHVEPPTISRVIVSLSRGSETSTYSRQVFTALDTRGTTPATFRIVRSTTTPKPSTTTKKKTSAEPARLTTVDKAGQRKTSARTIHATTARVKGLAENVTSTSSPTKSSLSPKTTKKSKPTLKTRPTVTLRIKTTPARSTPSPRTKLLTTTRKPPKTTPIRVKVEPTTTSHSLVQTTNKEVLHPPDISTLRPEKVTLVVIRAVKDVYNISRATVEQTVQHARELLRRSLKKLANLWQQCVSGVVRVIYVPAKSGIEKIQSKLNIAYSNIRKAYEYGKSALRRTYNSIQVNLNGFYNNLASYYNRYYDRFSSFIHTIFNPSSSPAALTYSKQGSSEDGRTAVGESVRGKAVSGGYAPAYSGRSVGFDSDVPARIPGKIPPLPPVASREIVAVVPASKRNILPVLDTQGYPGFLSRITDNVERDARHPPGPGYTGHRPDSLGGRFQPASGTGQRGPGHDDLARGSSDNQQQAGGIQSSERVEPDSRGTGAGLSGASRPHVPGLSSEDVAKGTATSPEHRNFEGHFVRAGQAGSYLGSLKMPSEMQSDKEQT</sequence>
<accession>A0A2T7PKL3</accession>
<reference evidence="2 3" key="1">
    <citation type="submission" date="2018-04" db="EMBL/GenBank/DDBJ databases">
        <title>The genome of golden apple snail Pomacea canaliculata provides insight into stress tolerance and invasive adaptation.</title>
        <authorList>
            <person name="Liu C."/>
            <person name="Liu B."/>
            <person name="Ren Y."/>
            <person name="Zhang Y."/>
            <person name="Wang H."/>
            <person name="Li S."/>
            <person name="Jiang F."/>
            <person name="Yin L."/>
            <person name="Zhang G."/>
            <person name="Qian W."/>
            <person name="Fan W."/>
        </authorList>
    </citation>
    <scope>NUCLEOTIDE SEQUENCE [LARGE SCALE GENOMIC DNA]</scope>
    <source>
        <strain evidence="2">SZHN2017</strain>
        <tissue evidence="2">Muscle</tissue>
    </source>
</reference>
<feature type="compositionally biased region" description="Basic and acidic residues" evidence="1">
    <location>
        <begin position="673"/>
        <end position="682"/>
    </location>
</feature>
<comment type="caution">
    <text evidence="2">The sequence shown here is derived from an EMBL/GenBank/DDBJ whole genome shotgun (WGS) entry which is preliminary data.</text>
</comment>